<accession>A0A921FRC8</accession>
<name>A0A921FRC8_9MICC</name>
<organism evidence="1 2">
    <name type="scientific">Enteractinococcus helveticum</name>
    <dbReference type="NCBI Taxonomy" id="1837282"/>
    <lineage>
        <taxon>Bacteria</taxon>
        <taxon>Bacillati</taxon>
        <taxon>Actinomycetota</taxon>
        <taxon>Actinomycetes</taxon>
        <taxon>Micrococcales</taxon>
        <taxon>Micrococcaceae</taxon>
    </lineage>
</organism>
<evidence type="ECO:0000313" key="1">
    <source>
        <dbReference type="EMBL" id="HJF15782.1"/>
    </source>
</evidence>
<gene>
    <name evidence="1" type="ORF">K8V32_13490</name>
</gene>
<dbReference type="EMBL" id="DYXC01000154">
    <property type="protein sequence ID" value="HJF15782.1"/>
    <property type="molecule type" value="Genomic_DNA"/>
</dbReference>
<sequence>MTLIARHDTTVTQDTILPAWKLNVSRDDALKWVRRKLPKARNISSSLYYHPMLGCEFDWHGPRDKLLKINILVDMVSGRAFAAAPWTDKSFSAVETELQADNAHIISTPEPRIDITMAHQTARSVAQVLVTRKRRFGGVGTLDKHTRDVQFLKPNWWITGVHRGLDLELILDGVTGKHYVFSG</sequence>
<proteinExistence type="predicted"/>
<protein>
    <submittedName>
        <fullName evidence="1">Uncharacterized protein</fullName>
    </submittedName>
</protein>
<dbReference type="Proteomes" id="UP000703315">
    <property type="component" value="Unassembled WGS sequence"/>
</dbReference>
<reference evidence="1" key="1">
    <citation type="journal article" date="2021" name="PeerJ">
        <title>Extensive microbial diversity within the chicken gut microbiome revealed by metagenomics and culture.</title>
        <authorList>
            <person name="Gilroy R."/>
            <person name="Ravi A."/>
            <person name="Getino M."/>
            <person name="Pursley I."/>
            <person name="Horton D.L."/>
            <person name="Alikhan N.F."/>
            <person name="Baker D."/>
            <person name="Gharbi K."/>
            <person name="Hall N."/>
            <person name="Watson M."/>
            <person name="Adriaenssens E.M."/>
            <person name="Foster-Nyarko E."/>
            <person name="Jarju S."/>
            <person name="Secka A."/>
            <person name="Antonio M."/>
            <person name="Oren A."/>
            <person name="Chaudhuri R.R."/>
            <person name="La Ragione R."/>
            <person name="Hildebrand F."/>
            <person name="Pallen M.J."/>
        </authorList>
    </citation>
    <scope>NUCLEOTIDE SEQUENCE</scope>
    <source>
        <strain evidence="1">ChiHjej13B12-14962</strain>
    </source>
</reference>
<reference evidence="1" key="2">
    <citation type="submission" date="2021-09" db="EMBL/GenBank/DDBJ databases">
        <authorList>
            <person name="Gilroy R."/>
        </authorList>
    </citation>
    <scope>NUCLEOTIDE SEQUENCE</scope>
    <source>
        <strain evidence="1">ChiHjej13B12-14962</strain>
    </source>
</reference>
<dbReference type="AlphaFoldDB" id="A0A921FRC8"/>
<comment type="caution">
    <text evidence="1">The sequence shown here is derived from an EMBL/GenBank/DDBJ whole genome shotgun (WGS) entry which is preliminary data.</text>
</comment>
<dbReference type="RefSeq" id="WP_303908529.1">
    <property type="nucleotide sequence ID" value="NZ_DYXC01000154.1"/>
</dbReference>
<evidence type="ECO:0000313" key="2">
    <source>
        <dbReference type="Proteomes" id="UP000703315"/>
    </source>
</evidence>